<sequence>MPCAKCNINISPKKTVTCKSCDFDFHVKCTNLESLIEYNKISAKWTCEYCNYNTKNITQRKKLNNMDNSSRDDEDDYDFGSVKIDMKKMFRKIEVLTTNVTSMESSLNFYGESFDEIKKKMDTVVNIVNGMGNRVMETELRCSKLEKEIDYLKIMLNNKEQASLNQSVEITGIPKTPNEDIPHIITSVANILNISIKNEDIVDTYRLKPYKNTDGKIIAKFNSTILKDSIIKSIKLLYKNKNPVTANNLCTNFPEVNVFTNDQLTKENKRLLWLSKEFSKTYGYRFVWSNSGGVYLKKQEMEQVIKIPTTQILQNLDTDKKVSALWE</sequence>
<gene>
    <name evidence="6" type="ORF">MEUPH1_LOCUS24963</name>
</gene>
<dbReference type="InterPro" id="IPR057251">
    <property type="entry name" value="FP_C"/>
</dbReference>
<evidence type="ECO:0000256" key="4">
    <source>
        <dbReference type="PROSITE-ProRule" id="PRU00146"/>
    </source>
</evidence>
<evidence type="ECO:0000313" key="7">
    <source>
        <dbReference type="Proteomes" id="UP001160148"/>
    </source>
</evidence>
<evidence type="ECO:0000256" key="2">
    <source>
        <dbReference type="ARBA" id="ARBA00022771"/>
    </source>
</evidence>
<dbReference type="InterPro" id="IPR019787">
    <property type="entry name" value="Znf_PHD-finger"/>
</dbReference>
<comment type="caution">
    <text evidence="6">The sequence shown here is derived from an EMBL/GenBank/DDBJ whole genome shotgun (WGS) entry which is preliminary data.</text>
</comment>
<dbReference type="GO" id="GO:0008270">
    <property type="term" value="F:zinc ion binding"/>
    <property type="evidence" value="ECO:0007669"/>
    <property type="project" value="UniProtKB-KW"/>
</dbReference>
<reference evidence="6 7" key="1">
    <citation type="submission" date="2023-01" db="EMBL/GenBank/DDBJ databases">
        <authorList>
            <person name="Whitehead M."/>
        </authorList>
    </citation>
    <scope>NUCLEOTIDE SEQUENCE [LARGE SCALE GENOMIC DNA]</scope>
</reference>
<name>A0AAV0XTZ2_9HEMI</name>
<dbReference type="SUPFAM" id="SSF57997">
    <property type="entry name" value="Tropomyosin"/>
    <property type="match status" value="1"/>
</dbReference>
<accession>A0AAV0XTZ2</accession>
<proteinExistence type="predicted"/>
<dbReference type="PROSITE" id="PS01359">
    <property type="entry name" value="ZF_PHD_1"/>
    <property type="match status" value="1"/>
</dbReference>
<dbReference type="Proteomes" id="UP001160148">
    <property type="component" value="Unassembled WGS sequence"/>
</dbReference>
<evidence type="ECO:0000313" key="6">
    <source>
        <dbReference type="EMBL" id="CAI6370887.1"/>
    </source>
</evidence>
<dbReference type="EMBL" id="CARXXK010000619">
    <property type="protein sequence ID" value="CAI6370887.1"/>
    <property type="molecule type" value="Genomic_DNA"/>
</dbReference>
<evidence type="ECO:0000259" key="5">
    <source>
        <dbReference type="PROSITE" id="PS50016"/>
    </source>
</evidence>
<keyword evidence="1" id="KW-0479">Metal-binding</keyword>
<dbReference type="AlphaFoldDB" id="A0AAV0XTZ2"/>
<protein>
    <recommendedName>
        <fullName evidence="5">PHD-type domain-containing protein</fullName>
    </recommendedName>
</protein>
<dbReference type="Gene3D" id="3.30.40.10">
    <property type="entry name" value="Zinc/RING finger domain, C3HC4 (zinc finger)"/>
    <property type="match status" value="1"/>
</dbReference>
<dbReference type="Gene3D" id="1.20.5.170">
    <property type="match status" value="1"/>
</dbReference>
<dbReference type="SUPFAM" id="SSF57903">
    <property type="entry name" value="FYVE/PHD zinc finger"/>
    <property type="match status" value="1"/>
</dbReference>
<keyword evidence="2 4" id="KW-0863">Zinc-finger</keyword>
<keyword evidence="7" id="KW-1185">Reference proteome</keyword>
<keyword evidence="3" id="KW-0862">Zinc</keyword>
<feature type="domain" description="PHD-type" evidence="5">
    <location>
        <begin position="1"/>
        <end position="53"/>
    </location>
</feature>
<dbReference type="InterPro" id="IPR011011">
    <property type="entry name" value="Znf_FYVE_PHD"/>
</dbReference>
<evidence type="ECO:0000256" key="1">
    <source>
        <dbReference type="ARBA" id="ARBA00022723"/>
    </source>
</evidence>
<organism evidence="6 7">
    <name type="scientific">Macrosiphum euphorbiae</name>
    <name type="common">potato aphid</name>
    <dbReference type="NCBI Taxonomy" id="13131"/>
    <lineage>
        <taxon>Eukaryota</taxon>
        <taxon>Metazoa</taxon>
        <taxon>Ecdysozoa</taxon>
        <taxon>Arthropoda</taxon>
        <taxon>Hexapoda</taxon>
        <taxon>Insecta</taxon>
        <taxon>Pterygota</taxon>
        <taxon>Neoptera</taxon>
        <taxon>Paraneoptera</taxon>
        <taxon>Hemiptera</taxon>
        <taxon>Sternorrhyncha</taxon>
        <taxon>Aphidomorpha</taxon>
        <taxon>Aphidoidea</taxon>
        <taxon>Aphididae</taxon>
        <taxon>Macrosiphini</taxon>
        <taxon>Macrosiphum</taxon>
    </lineage>
</organism>
<evidence type="ECO:0000256" key="3">
    <source>
        <dbReference type="ARBA" id="ARBA00022833"/>
    </source>
</evidence>
<dbReference type="InterPro" id="IPR019786">
    <property type="entry name" value="Zinc_finger_PHD-type_CS"/>
</dbReference>
<dbReference type="Pfam" id="PF25298">
    <property type="entry name" value="Baculo_FP_2nd"/>
    <property type="match status" value="1"/>
</dbReference>
<dbReference type="PROSITE" id="PS50016">
    <property type="entry name" value="ZF_PHD_2"/>
    <property type="match status" value="1"/>
</dbReference>
<dbReference type="InterPro" id="IPR013083">
    <property type="entry name" value="Znf_RING/FYVE/PHD"/>
</dbReference>